<keyword evidence="1" id="KW-0732">Signal</keyword>
<feature type="signal peptide" evidence="1">
    <location>
        <begin position="1"/>
        <end position="16"/>
    </location>
</feature>
<dbReference type="Proteomes" id="UP001605036">
    <property type="component" value="Unassembled WGS sequence"/>
</dbReference>
<evidence type="ECO:0000256" key="1">
    <source>
        <dbReference type="SAM" id="SignalP"/>
    </source>
</evidence>
<accession>A0ABD1XVU4</accession>
<dbReference type="AlphaFoldDB" id="A0ABD1XVU4"/>
<reference evidence="2 3" key="1">
    <citation type="submission" date="2024-09" db="EMBL/GenBank/DDBJ databases">
        <title>Chromosome-scale assembly of Riccia fluitans.</title>
        <authorList>
            <person name="Paukszto L."/>
            <person name="Sawicki J."/>
            <person name="Karawczyk K."/>
            <person name="Piernik-Szablinska J."/>
            <person name="Szczecinska M."/>
            <person name="Mazdziarz M."/>
        </authorList>
    </citation>
    <scope>NUCLEOTIDE SEQUENCE [LARGE SCALE GENOMIC DNA]</scope>
    <source>
        <strain evidence="2">Rf_01</strain>
        <tissue evidence="2">Aerial parts of the thallus</tissue>
    </source>
</reference>
<evidence type="ECO:0000313" key="3">
    <source>
        <dbReference type="Proteomes" id="UP001605036"/>
    </source>
</evidence>
<proteinExistence type="predicted"/>
<sequence>MLMLVLGLFLALPLESRFHARCGVTIRNDEDGTREAKQRNEGILLARNSDGWCSSSDSRLRDVDWIGLERCWFLFAD</sequence>
<organism evidence="2 3">
    <name type="scientific">Riccia fluitans</name>
    <dbReference type="NCBI Taxonomy" id="41844"/>
    <lineage>
        <taxon>Eukaryota</taxon>
        <taxon>Viridiplantae</taxon>
        <taxon>Streptophyta</taxon>
        <taxon>Embryophyta</taxon>
        <taxon>Marchantiophyta</taxon>
        <taxon>Marchantiopsida</taxon>
        <taxon>Marchantiidae</taxon>
        <taxon>Marchantiales</taxon>
        <taxon>Ricciaceae</taxon>
        <taxon>Riccia</taxon>
    </lineage>
</organism>
<dbReference type="EMBL" id="JBHFFA010000007">
    <property type="protein sequence ID" value="KAL2613070.1"/>
    <property type="molecule type" value="Genomic_DNA"/>
</dbReference>
<protein>
    <recommendedName>
        <fullName evidence="4">Secreted protein</fullName>
    </recommendedName>
</protein>
<name>A0ABD1XVU4_9MARC</name>
<evidence type="ECO:0008006" key="4">
    <source>
        <dbReference type="Google" id="ProtNLM"/>
    </source>
</evidence>
<gene>
    <name evidence="2" type="ORF">R1flu_024762</name>
</gene>
<keyword evidence="3" id="KW-1185">Reference proteome</keyword>
<comment type="caution">
    <text evidence="2">The sequence shown here is derived from an EMBL/GenBank/DDBJ whole genome shotgun (WGS) entry which is preliminary data.</text>
</comment>
<feature type="chain" id="PRO_5044811829" description="Secreted protein" evidence="1">
    <location>
        <begin position="17"/>
        <end position="77"/>
    </location>
</feature>
<evidence type="ECO:0000313" key="2">
    <source>
        <dbReference type="EMBL" id="KAL2613070.1"/>
    </source>
</evidence>